<dbReference type="PROSITE" id="PS51257">
    <property type="entry name" value="PROKAR_LIPOPROTEIN"/>
    <property type="match status" value="1"/>
</dbReference>
<name>A0A7X8SGP1_9BACT</name>
<dbReference type="EMBL" id="JABAIL010000001">
    <property type="protein sequence ID" value="NLR89797.1"/>
    <property type="molecule type" value="Genomic_DNA"/>
</dbReference>
<evidence type="ECO:0000313" key="2">
    <source>
        <dbReference type="Proteomes" id="UP000585050"/>
    </source>
</evidence>
<protein>
    <recommendedName>
        <fullName evidence="3">Multidrug transporter</fullName>
    </recommendedName>
</protein>
<proteinExistence type="predicted"/>
<dbReference type="AlphaFoldDB" id="A0A7X8SGP1"/>
<reference evidence="1 2" key="1">
    <citation type="submission" date="2020-04" db="EMBL/GenBank/DDBJ databases">
        <title>Flammeovirga sp. SR4, a novel species isolated from seawater.</title>
        <authorList>
            <person name="Wang X."/>
        </authorList>
    </citation>
    <scope>NUCLEOTIDE SEQUENCE [LARGE SCALE GENOMIC DNA]</scope>
    <source>
        <strain evidence="1 2">SR4</strain>
    </source>
</reference>
<dbReference type="Proteomes" id="UP000585050">
    <property type="component" value="Unassembled WGS sequence"/>
</dbReference>
<accession>A0A7X8SGP1</accession>
<organism evidence="1 2">
    <name type="scientific">Flammeovirga agarivorans</name>
    <dbReference type="NCBI Taxonomy" id="2726742"/>
    <lineage>
        <taxon>Bacteria</taxon>
        <taxon>Pseudomonadati</taxon>
        <taxon>Bacteroidota</taxon>
        <taxon>Cytophagia</taxon>
        <taxon>Cytophagales</taxon>
        <taxon>Flammeovirgaceae</taxon>
        <taxon>Flammeovirga</taxon>
    </lineage>
</organism>
<dbReference type="RefSeq" id="WP_168880482.1">
    <property type="nucleotide sequence ID" value="NZ_JABAIL010000001.1"/>
</dbReference>
<comment type="caution">
    <text evidence="1">The sequence shown here is derived from an EMBL/GenBank/DDBJ whole genome shotgun (WGS) entry which is preliminary data.</text>
</comment>
<evidence type="ECO:0008006" key="3">
    <source>
        <dbReference type="Google" id="ProtNLM"/>
    </source>
</evidence>
<evidence type="ECO:0000313" key="1">
    <source>
        <dbReference type="EMBL" id="NLR89797.1"/>
    </source>
</evidence>
<gene>
    <name evidence="1" type="ORF">HGP29_01205</name>
</gene>
<sequence>MKKQFKTAAFIALVGLFTISCDSDDVTGPIDDNINGDTPADSTGTDDDARLQDQALAAGKIVSNGAGTGAGDLPSWAKGTDYAGTSVSGDFDLTITAGDLADNQLSWSGNVSITGAVKVPAGKTLTIAEGTVIEAQASDSYLMVLQDAKIDAQGTEENMIVFTSKDKTPGAWGGLLLNGRATINNGDANGEASPEVDSNVTYGGTNDSDDSGILTFVRVEFSGYKYGDESEHNAFTFSGVGSGTELSNLQAFKGTDDGLEWFGGTVSGENLVSVGCEDDSFDWAHGYVGSLTNLWVIHDASRSFDKGFEIDNNSKNNSAEPYTKATVTNVTVEGVAGETTAFRVREGAKGNFINVKVVNAKKGFDVHNDVTINNVMNNELTVSAYTAESVDTEVAYVDDCETCE</sequence>
<keyword evidence="2" id="KW-1185">Reference proteome</keyword>
<dbReference type="PANTHER" id="PTHR41339">
    <property type="entry name" value="LIPL48"/>
    <property type="match status" value="1"/>
</dbReference>
<dbReference type="PANTHER" id="PTHR41339:SF1">
    <property type="entry name" value="SECRETED PROTEIN"/>
    <property type="match status" value="1"/>
</dbReference>